<feature type="transmembrane region" description="Helical" evidence="6">
    <location>
        <begin position="326"/>
        <end position="352"/>
    </location>
</feature>
<keyword evidence="3 6" id="KW-0812">Transmembrane</keyword>
<evidence type="ECO:0000256" key="4">
    <source>
        <dbReference type="ARBA" id="ARBA00022989"/>
    </source>
</evidence>
<sequence>MLKRRMVLFLRRVQKSRRTFLINFVGLATGLSCVLLVYLWISDELKVDKFHENDHRLVQTMLRHNSGDQINVIFNNSTLLAPVLKDDFPEIEEAVRTVDAVQKSTLSYGDNSINGQGLYADREFFQIFSFHLLHGAKTEVLSGAGNIVISKKLAAKLFGSVEQSLGQSVTFNTSHIFQVSGVFENVPTASTMQFDFVLPFDLLFEHYPFFYEDWSFSFANTFLLLKPETELTAFNKKIENVLEIHEGDETTTLFARPYSERYLYGTYENGVQTGGRIDYVKLFALIGFFILVIACINFVNLSTARASLRMKEVGVRKALGIKRRSLVMQFLIESTLLVALSLAAAIFLTIFLLPAFNRITGKEMTLPINWEIILFGTIITLLTGFIAGIYPAFYISRFKIVNALTGKLKTGVGEFMIRKGLVVFQFTLSIILIIGVLVIYQQLELIQSKNQGFDRENVIYFAMDGKLKTNVETFLSEVKNIPGVKEAASASSGIFGGNGRTSDLHWSGKEEGVELGMRYLVADYNLLEVLDMKMIEGRTFSREYSADSTKIIFNEAAIELMGLQHPVGSTVRLWGEDKEIIGVVQNFHLQSLRDPLAPTFIFLQPDRLHTVMAKLEKEDLNETIGSVAAFYESYNPGFPFEYRFLDEDFQRLYEGENRVSALSKYFAGMAILISCLGLFGLAIFTSERRRKEISIRKVLGQSVAQVTLMLSKEFAKLVVLAILIALPIAYFLSNDWLSGFAYRIPLRLWYFTVAGMVALIIAMLSVGSQAIRAANRNPVNALREE</sequence>
<feature type="domain" description="MacB-like periplasmic core" evidence="8">
    <location>
        <begin position="428"/>
        <end position="593"/>
    </location>
</feature>
<organism evidence="9 10">
    <name type="scientific">Pelagihabitans pacificus</name>
    <dbReference type="NCBI Taxonomy" id="2696054"/>
    <lineage>
        <taxon>Bacteria</taxon>
        <taxon>Pseudomonadati</taxon>
        <taxon>Bacteroidota</taxon>
        <taxon>Flavobacteriia</taxon>
        <taxon>Flavobacteriales</taxon>
        <taxon>Flavobacteriaceae</taxon>
        <taxon>Pelagihabitans</taxon>
    </lineage>
</organism>
<gene>
    <name evidence="9" type="ORF">FK220_011270</name>
</gene>
<dbReference type="PROSITE" id="PS51257">
    <property type="entry name" value="PROKAR_LIPOPROTEIN"/>
    <property type="match status" value="1"/>
</dbReference>
<evidence type="ECO:0000256" key="6">
    <source>
        <dbReference type="SAM" id="Phobius"/>
    </source>
</evidence>
<comment type="subcellular location">
    <subcellularLocation>
        <location evidence="1">Cell membrane</location>
        <topology evidence="1">Multi-pass membrane protein</topology>
    </subcellularLocation>
</comment>
<evidence type="ECO:0000259" key="8">
    <source>
        <dbReference type="Pfam" id="PF12704"/>
    </source>
</evidence>
<reference evidence="9" key="1">
    <citation type="submission" date="2019-07" db="EMBL/GenBank/DDBJ databases">
        <authorList>
            <person name="De-Chao Zhang Q."/>
        </authorList>
    </citation>
    <scope>NUCLEOTIDE SEQUENCE</scope>
    <source>
        <strain evidence="9">TP-CH-4</strain>
    </source>
</reference>
<dbReference type="InterPro" id="IPR025857">
    <property type="entry name" value="MacB_PCD"/>
</dbReference>
<feature type="domain" description="ABC3 transporter permease C-terminal" evidence="7">
    <location>
        <begin position="666"/>
        <end position="778"/>
    </location>
</feature>
<dbReference type="RefSeq" id="WP_152574431.1">
    <property type="nucleotide sequence ID" value="NZ_VIKU02000003.1"/>
</dbReference>
<dbReference type="GO" id="GO:0022857">
    <property type="term" value="F:transmembrane transporter activity"/>
    <property type="evidence" value="ECO:0007669"/>
    <property type="project" value="TreeGrafter"/>
</dbReference>
<dbReference type="GO" id="GO:0005886">
    <property type="term" value="C:plasma membrane"/>
    <property type="evidence" value="ECO:0007669"/>
    <property type="project" value="UniProtKB-SubCell"/>
</dbReference>
<feature type="transmembrane region" description="Helical" evidence="6">
    <location>
        <begin position="665"/>
        <end position="684"/>
    </location>
</feature>
<reference evidence="9" key="2">
    <citation type="submission" date="2020-03" db="EMBL/GenBank/DDBJ databases">
        <title>Flavobacteriaceae bacterium strain TP-CH-4, a member of the family Flavobacteriaceae isolated from a deep-sea seamount.</title>
        <authorList>
            <person name="Zhang D.-C."/>
        </authorList>
    </citation>
    <scope>NUCLEOTIDE SEQUENCE</scope>
    <source>
        <strain evidence="9">TP-CH-4</strain>
    </source>
</reference>
<protein>
    <submittedName>
        <fullName evidence="9">FtsX-like permease family protein</fullName>
    </submittedName>
</protein>
<dbReference type="InterPro" id="IPR050250">
    <property type="entry name" value="Macrolide_Exporter_MacB"/>
</dbReference>
<keyword evidence="2" id="KW-1003">Cell membrane</keyword>
<name>A0A967AT65_9FLAO</name>
<dbReference type="Proteomes" id="UP000707206">
    <property type="component" value="Unassembled WGS sequence"/>
</dbReference>
<dbReference type="EMBL" id="VIKU02000003">
    <property type="protein sequence ID" value="NHF59924.1"/>
    <property type="molecule type" value="Genomic_DNA"/>
</dbReference>
<dbReference type="AlphaFoldDB" id="A0A967AT65"/>
<dbReference type="InterPro" id="IPR003838">
    <property type="entry name" value="ABC3_permease_C"/>
</dbReference>
<dbReference type="PANTHER" id="PTHR30572:SF18">
    <property type="entry name" value="ABC-TYPE MACROLIDE FAMILY EXPORT SYSTEM PERMEASE COMPONENT 2"/>
    <property type="match status" value="1"/>
</dbReference>
<keyword evidence="4 6" id="KW-1133">Transmembrane helix</keyword>
<feature type="transmembrane region" description="Helical" evidence="6">
    <location>
        <begin position="748"/>
        <end position="766"/>
    </location>
</feature>
<feature type="transmembrane region" description="Helical" evidence="6">
    <location>
        <begin position="282"/>
        <end position="301"/>
    </location>
</feature>
<dbReference type="PANTHER" id="PTHR30572">
    <property type="entry name" value="MEMBRANE COMPONENT OF TRANSPORTER-RELATED"/>
    <property type="match status" value="1"/>
</dbReference>
<evidence type="ECO:0000256" key="5">
    <source>
        <dbReference type="ARBA" id="ARBA00023136"/>
    </source>
</evidence>
<feature type="transmembrane region" description="Helical" evidence="6">
    <location>
        <begin position="714"/>
        <end position="733"/>
    </location>
</feature>
<feature type="transmembrane region" description="Helical" evidence="6">
    <location>
        <begin position="416"/>
        <end position="440"/>
    </location>
</feature>
<accession>A0A967AT65</accession>
<feature type="transmembrane region" description="Helical" evidence="6">
    <location>
        <begin position="20"/>
        <end position="41"/>
    </location>
</feature>
<keyword evidence="10" id="KW-1185">Reference proteome</keyword>
<proteinExistence type="predicted"/>
<dbReference type="Pfam" id="PF02687">
    <property type="entry name" value="FtsX"/>
    <property type="match status" value="2"/>
</dbReference>
<evidence type="ECO:0000256" key="3">
    <source>
        <dbReference type="ARBA" id="ARBA00022692"/>
    </source>
</evidence>
<evidence type="ECO:0000256" key="2">
    <source>
        <dbReference type="ARBA" id="ARBA00022475"/>
    </source>
</evidence>
<comment type="caution">
    <text evidence="9">The sequence shown here is derived from an EMBL/GenBank/DDBJ whole genome shotgun (WGS) entry which is preliminary data.</text>
</comment>
<evidence type="ECO:0000256" key="1">
    <source>
        <dbReference type="ARBA" id="ARBA00004651"/>
    </source>
</evidence>
<dbReference type="Pfam" id="PF12704">
    <property type="entry name" value="MacB_PCD"/>
    <property type="match status" value="2"/>
</dbReference>
<feature type="transmembrane region" description="Helical" evidence="6">
    <location>
        <begin position="372"/>
        <end position="395"/>
    </location>
</feature>
<evidence type="ECO:0000313" key="9">
    <source>
        <dbReference type="EMBL" id="NHF59924.1"/>
    </source>
</evidence>
<feature type="domain" description="ABC3 transporter permease C-terminal" evidence="7">
    <location>
        <begin position="285"/>
        <end position="398"/>
    </location>
</feature>
<evidence type="ECO:0000259" key="7">
    <source>
        <dbReference type="Pfam" id="PF02687"/>
    </source>
</evidence>
<keyword evidence="5 6" id="KW-0472">Membrane</keyword>
<evidence type="ECO:0000313" key="10">
    <source>
        <dbReference type="Proteomes" id="UP000707206"/>
    </source>
</evidence>
<feature type="domain" description="MacB-like periplasmic core" evidence="8">
    <location>
        <begin position="21"/>
        <end position="240"/>
    </location>
</feature>